<accession>A0A2A2A6N8</accession>
<sequence>MTAAEFAQLWRQRPHEAIATMQARSKLLASYNWQDVYADEHLRNFTVSRLACLDTLQAVYEAVQRATAGDLSRRDFIREVEKTLRDKGWWGLNAVVDPATGETVQTHFNPGRLQLIYDTNTRAAHAAGQWQRIQRNKHAYPYLRYVTVGDKHVRPEHARWHNLTLPVDHPLWQQIYPPNGWRCRCRVVAMRQEEVDAGASPTGAPLRTEPPQEQLKEWINRRTGEVRQIVPGVSPGFDYNVGEASAQWQSMARQLAQKTANAPAELGAALGQAINQSPEGAELVDKAWAAWITDLMADPIARKRMALLGFVRPQDVAALKNKGIDVPNAAIRVEDSRVIGKKAKRHEGKGDALSEGDWRALSANLRRPKAVLFDVKNQTLLYVLAPQGAQAQRVVVAPAFTVKGEESANLRTAYWSQLADLKRQYLRADLELLDGDLD</sequence>
<organism evidence="2 3">
    <name type="scientific">Vandammella animalimorsus</name>
    <dbReference type="NCBI Taxonomy" id="2029117"/>
    <lineage>
        <taxon>Bacteria</taxon>
        <taxon>Pseudomonadati</taxon>
        <taxon>Pseudomonadota</taxon>
        <taxon>Betaproteobacteria</taxon>
        <taxon>Burkholderiales</taxon>
        <taxon>Comamonadaceae</taxon>
        <taxon>Vandammella</taxon>
    </lineage>
</organism>
<protein>
    <recommendedName>
        <fullName evidence="1">Phage head morphogenesis domain-containing protein</fullName>
    </recommendedName>
</protein>
<evidence type="ECO:0000313" key="2">
    <source>
        <dbReference type="EMBL" id="PAT32905.1"/>
    </source>
</evidence>
<gene>
    <name evidence="2" type="ORF">CK620_13450</name>
</gene>
<evidence type="ECO:0000313" key="3">
    <source>
        <dbReference type="Proteomes" id="UP000217999"/>
    </source>
</evidence>
<reference evidence="2 3" key="1">
    <citation type="submission" date="2017-08" db="EMBL/GenBank/DDBJ databases">
        <title>WGS of Clinical strains of the CDC Group NO-1 linked to zoonotic infections in humans.</title>
        <authorList>
            <person name="Bernier A.-M."/>
            <person name="Bernard K."/>
        </authorList>
    </citation>
    <scope>NUCLEOTIDE SEQUENCE [LARGE SCALE GENOMIC DNA]</scope>
    <source>
        <strain evidence="2 3">NML03-0146</strain>
    </source>
</reference>
<feature type="domain" description="Phage head morphogenesis" evidence="1">
    <location>
        <begin position="73"/>
        <end position="187"/>
    </location>
</feature>
<dbReference type="InterPro" id="IPR006528">
    <property type="entry name" value="Phage_head_morphogenesis_dom"/>
</dbReference>
<dbReference type="Pfam" id="PF04233">
    <property type="entry name" value="Phage_Mu_F"/>
    <property type="match status" value="1"/>
</dbReference>
<proteinExistence type="predicted"/>
<dbReference type="AlphaFoldDB" id="A0A2A2A6N8"/>
<name>A0A2A2A6N8_9BURK</name>
<evidence type="ECO:0000259" key="1">
    <source>
        <dbReference type="Pfam" id="PF04233"/>
    </source>
</evidence>
<dbReference type="NCBIfam" id="TIGR01641">
    <property type="entry name" value="phageSPP1_gp7"/>
    <property type="match status" value="1"/>
</dbReference>
<comment type="caution">
    <text evidence="2">The sequence shown here is derived from an EMBL/GenBank/DDBJ whole genome shotgun (WGS) entry which is preliminary data.</text>
</comment>
<dbReference type="Proteomes" id="UP000217999">
    <property type="component" value="Unassembled WGS sequence"/>
</dbReference>
<dbReference type="EMBL" id="NSJF01000010">
    <property type="protein sequence ID" value="PAT32905.1"/>
    <property type="molecule type" value="Genomic_DNA"/>
</dbReference>